<feature type="binding site" evidence="2">
    <location>
        <position position="257"/>
    </location>
    <ligand>
        <name>Co(2+)</name>
        <dbReference type="ChEBI" id="CHEBI:48828"/>
    </ligand>
</feature>
<evidence type="ECO:0000256" key="1">
    <source>
        <dbReference type="PIRSR" id="PIRSR033579-1"/>
    </source>
</evidence>
<evidence type="ECO:0000256" key="2">
    <source>
        <dbReference type="PIRSR" id="PIRSR033579-3"/>
    </source>
</evidence>
<dbReference type="PIRSF" id="PIRSF033579">
    <property type="entry name" value="Anaer_Co_chel"/>
    <property type="match status" value="1"/>
</dbReference>
<reference evidence="4 5" key="1">
    <citation type="submission" date="2018-09" db="EMBL/GenBank/DDBJ databases">
        <title>Genomic Encyclopedia of Archaeal and Bacterial Type Strains, Phase II (KMG-II): from individual species to whole genera.</title>
        <authorList>
            <person name="Goeker M."/>
        </authorList>
    </citation>
    <scope>NUCLEOTIDE SEQUENCE [LARGE SCALE GENOMIC DNA]</scope>
    <source>
        <strain evidence="4 5">DSM 21950</strain>
    </source>
</reference>
<keyword evidence="2" id="KW-0479">Metal-binding</keyword>
<organism evidence="4 5">
    <name type="scientific">Marinifilum flexuosum</name>
    <dbReference type="NCBI Taxonomy" id="1117708"/>
    <lineage>
        <taxon>Bacteria</taxon>
        <taxon>Pseudomonadati</taxon>
        <taxon>Bacteroidota</taxon>
        <taxon>Bacteroidia</taxon>
        <taxon>Marinilabiliales</taxon>
        <taxon>Marinifilaceae</taxon>
    </lineage>
</organism>
<dbReference type="Proteomes" id="UP000284531">
    <property type="component" value="Unassembled WGS sequence"/>
</dbReference>
<feature type="signal peptide" evidence="3">
    <location>
        <begin position="1"/>
        <end position="22"/>
    </location>
</feature>
<proteinExistence type="predicted"/>
<dbReference type="GO" id="GO:0019251">
    <property type="term" value="P:anaerobic cobalamin biosynthetic process"/>
    <property type="evidence" value="ECO:0007669"/>
    <property type="project" value="InterPro"/>
</dbReference>
<evidence type="ECO:0000313" key="5">
    <source>
        <dbReference type="Proteomes" id="UP000284531"/>
    </source>
</evidence>
<sequence length="312" mass="34036">MNLIKKSAIALCALAMVFTGCSDDDNDDKNTLGDKDGILLVTFGSSFPDPQETFKNIDNVAKKRFADKTIKWGYTSDLIINKLRQGNGEGSLNGKIIDNDTPEEALEIMFKDGFSKFDVQSLHVIPGEEFDELEEAIAEFKAKYEGVTVKVGRPLLDSDADIKAVAEIMADKFATEITEGPVLFMGHGTPHAADAQYLKLQNELQKINANFFVGTVEGIGFDAGTTSIGGILAELDKLSPKATKVTITPLMSIAGDHANNDMNGNTGETDPAEQSWKERLEGKGYTVNTVMKGLGDYNEINKIWMDHLEDAE</sequence>
<evidence type="ECO:0000313" key="4">
    <source>
        <dbReference type="EMBL" id="RKD98564.1"/>
    </source>
</evidence>
<dbReference type="GO" id="GO:0046872">
    <property type="term" value="F:metal ion binding"/>
    <property type="evidence" value="ECO:0007669"/>
    <property type="project" value="UniProtKB-KW"/>
</dbReference>
<dbReference type="EMBL" id="RAPQ01000011">
    <property type="protein sequence ID" value="RKD98564.1"/>
    <property type="molecule type" value="Genomic_DNA"/>
</dbReference>
<dbReference type="AlphaFoldDB" id="A0A419WSW2"/>
<feature type="active site" description="Proton acceptor" evidence="1">
    <location>
        <position position="187"/>
    </location>
</feature>
<feature type="binding site" evidence="2">
    <location>
        <position position="187"/>
    </location>
    <ligand>
        <name>Co(2+)</name>
        <dbReference type="ChEBI" id="CHEBI:48828"/>
    </ligand>
</feature>
<accession>A0A419WSW2</accession>
<dbReference type="InterPro" id="IPR010388">
    <property type="entry name" value="Anaerobic_Co-chelatase"/>
</dbReference>
<dbReference type="SUPFAM" id="SSF53800">
    <property type="entry name" value="Chelatase"/>
    <property type="match status" value="1"/>
</dbReference>
<feature type="binding site" evidence="2">
    <location>
        <position position="217"/>
    </location>
    <ligand>
        <name>Co(2+)</name>
        <dbReference type="ChEBI" id="CHEBI:48828"/>
    </ligand>
</feature>
<dbReference type="PROSITE" id="PS51257">
    <property type="entry name" value="PROKAR_LIPOPROTEIN"/>
    <property type="match status" value="1"/>
</dbReference>
<protein>
    <submittedName>
        <fullName evidence="4">Sirohydrochlorin cobaltochelatase</fullName>
    </submittedName>
</protein>
<keyword evidence="5" id="KW-1185">Reference proteome</keyword>
<dbReference type="RefSeq" id="WP_120241154.1">
    <property type="nucleotide sequence ID" value="NZ_RAPQ01000011.1"/>
</dbReference>
<keyword evidence="2" id="KW-0170">Cobalt</keyword>
<dbReference type="OrthoDB" id="9770331at2"/>
<dbReference type="Gene3D" id="3.40.50.1400">
    <property type="match status" value="2"/>
</dbReference>
<dbReference type="GO" id="GO:0016852">
    <property type="term" value="F:sirohydrochlorin cobaltochelatase activity"/>
    <property type="evidence" value="ECO:0007669"/>
    <property type="project" value="InterPro"/>
</dbReference>
<keyword evidence="3" id="KW-0732">Signal</keyword>
<evidence type="ECO:0000256" key="3">
    <source>
        <dbReference type="SAM" id="SignalP"/>
    </source>
</evidence>
<dbReference type="Pfam" id="PF06180">
    <property type="entry name" value="CbiK"/>
    <property type="match status" value="1"/>
</dbReference>
<feature type="chain" id="PRO_5019468874" evidence="3">
    <location>
        <begin position="23"/>
        <end position="312"/>
    </location>
</feature>
<name>A0A419WSW2_9BACT</name>
<comment type="caution">
    <text evidence="4">The sequence shown here is derived from an EMBL/GenBank/DDBJ whole genome shotgun (WGS) entry which is preliminary data.</text>
</comment>
<gene>
    <name evidence="4" type="ORF">BXY64_3423</name>
</gene>